<dbReference type="GO" id="GO:0005283">
    <property type="term" value="F:amino acid:sodium symporter activity"/>
    <property type="evidence" value="ECO:0007669"/>
    <property type="project" value="TreeGrafter"/>
</dbReference>
<feature type="compositionally biased region" description="Low complexity" evidence="10">
    <location>
        <begin position="21"/>
        <end position="40"/>
    </location>
</feature>
<keyword evidence="9" id="KW-1015">Disulfide bond</keyword>
<dbReference type="AlphaFoldDB" id="A0A2P2I2X0"/>
<evidence type="ECO:0000256" key="11">
    <source>
        <dbReference type="SAM" id="Phobius"/>
    </source>
</evidence>
<feature type="transmembrane region" description="Helical" evidence="11">
    <location>
        <begin position="414"/>
        <end position="433"/>
    </location>
</feature>
<proteinExistence type="evidence at transcript level"/>
<feature type="region of interest" description="Disordered" evidence="10">
    <location>
        <begin position="1"/>
        <end position="107"/>
    </location>
</feature>
<dbReference type="PANTHER" id="PTHR11616">
    <property type="entry name" value="SODIUM/CHLORIDE DEPENDENT TRANSPORTER"/>
    <property type="match status" value="1"/>
</dbReference>
<evidence type="ECO:0000256" key="8">
    <source>
        <dbReference type="PIRSR" id="PIRSR600175-1"/>
    </source>
</evidence>
<sequence length="777" mass="84331">MPSSYNFKVSDPPAPEEHSSSYKPSSSSNAGGAVPAVPAPKHSNAMGTLDKKKNNSNDLNNGGGGSSNSGGSKITGKDSKKIPKKIDNNINDVNKSSSKSTPVDPDAKWKASYVPAVYDSSSDFKYPESSSTRDRTQNGASRTTSVAVEDDERDAKWKRNYVPTPYNIGKVEIEEGHLIMPPPISDGLPSSQRPHWASKGESVMACLGLTIGIGNVVRFPYLAYKYGGGAFMLVYALLLVLVGMPLYLLELSIGQYAQLGPLNVWKCSTAMQGIGMAMVVLSILTSVYYNQILAYCLYYIFATFAYIGHPLPWSTCGHQWSTNNCYELHHGVAVLVGNTTIIAAAPTAPSEYLNQSAAYQYFRNQVLHQPVFGQLTNALGIIRWDLTLCLLLCWILVFLLLLKGVRTTGKAACILTPLSCIAILVLMIAGTMMEGAHKGILYLFVPKWASLGNMEVWSKALEQVLFSLSLAYGGVIMFGSYNNFRTKIHFDAVGICLADFVVSVVSSVAVFSVLGAMAHGLGIGVEELPDLGHSLTFVSFPSAISSVLPLPHIWVLIFFVALFLLGLTSLVGHLHTLIGAVQDTLPRLRPSTAAVAGVLCCGCFLLGLPLCAEQRGYMLLSLLSRYGIGLSVLAVAACELLTLSWLYGVQRLSQDLSFMLGYNPSMFWKICWAFISPALVLAALIYSMVMWEDTAVDKNTDPVWGPYLRWTLSVVAVAFIPLVFLIMFLRRLFTKKLGRLFSPALCWGPGEPEARKQLLAARSAGAGIDNPGLNYNN</sequence>
<evidence type="ECO:0000256" key="7">
    <source>
        <dbReference type="ARBA" id="ARBA00023136"/>
    </source>
</evidence>
<feature type="transmembrane region" description="Helical" evidence="11">
    <location>
        <begin position="269"/>
        <end position="289"/>
    </location>
</feature>
<feature type="compositionally biased region" description="Basic and acidic residues" evidence="10">
    <location>
        <begin position="75"/>
        <end position="87"/>
    </location>
</feature>
<keyword evidence="6 11" id="KW-1133">Transmembrane helix</keyword>
<dbReference type="Pfam" id="PF00209">
    <property type="entry name" value="SNF"/>
    <property type="match status" value="1"/>
</dbReference>
<feature type="binding site" evidence="8">
    <location>
        <position position="208"/>
    </location>
    <ligand>
        <name>Na(+)</name>
        <dbReference type="ChEBI" id="CHEBI:29101"/>
        <label>1</label>
    </ligand>
</feature>
<feature type="transmembrane region" description="Helical" evidence="11">
    <location>
        <begin position="464"/>
        <end position="484"/>
    </location>
</feature>
<dbReference type="EMBL" id="IACF01002572">
    <property type="protein sequence ID" value="LAB68220.1"/>
    <property type="molecule type" value="mRNA"/>
</dbReference>
<comment type="similarity">
    <text evidence="2">Belongs to the sodium:neurotransmitter symporter (SNF) (TC 2.A.22) family.</text>
</comment>
<dbReference type="GO" id="GO:0015179">
    <property type="term" value="F:L-amino acid transmembrane transporter activity"/>
    <property type="evidence" value="ECO:0007669"/>
    <property type="project" value="TreeGrafter"/>
</dbReference>
<feature type="binding site" evidence="8">
    <location>
        <position position="215"/>
    </location>
    <ligand>
        <name>Na(+)</name>
        <dbReference type="ChEBI" id="CHEBI:29101"/>
        <label>1</label>
    </ligand>
</feature>
<dbReference type="GO" id="GO:0089718">
    <property type="term" value="P:amino acid import across plasma membrane"/>
    <property type="evidence" value="ECO:0007669"/>
    <property type="project" value="TreeGrafter"/>
</dbReference>
<dbReference type="PROSITE" id="PS50267">
    <property type="entry name" value="NA_NEUROTRAN_SYMP_3"/>
    <property type="match status" value="1"/>
</dbReference>
<dbReference type="GO" id="GO:0046872">
    <property type="term" value="F:metal ion binding"/>
    <property type="evidence" value="ECO:0007669"/>
    <property type="project" value="UniProtKB-KW"/>
</dbReference>
<comment type="subcellular location">
    <subcellularLocation>
        <location evidence="1">Membrane</location>
        <topology evidence="1">Multi-pass membrane protein</topology>
    </subcellularLocation>
</comment>
<accession>A0A2P2I2X0</accession>
<dbReference type="PANTHER" id="PTHR11616:SF236">
    <property type="entry name" value="TRANSPORTER"/>
    <property type="match status" value="1"/>
</dbReference>
<keyword evidence="3" id="KW-0813">Transport</keyword>
<organism evidence="12">
    <name type="scientific">Hirondellea gigas</name>
    <dbReference type="NCBI Taxonomy" id="1518452"/>
    <lineage>
        <taxon>Eukaryota</taxon>
        <taxon>Metazoa</taxon>
        <taxon>Ecdysozoa</taxon>
        <taxon>Arthropoda</taxon>
        <taxon>Crustacea</taxon>
        <taxon>Multicrustacea</taxon>
        <taxon>Malacostraca</taxon>
        <taxon>Eumalacostraca</taxon>
        <taxon>Peracarida</taxon>
        <taxon>Amphipoda</taxon>
        <taxon>Amphilochidea</taxon>
        <taxon>Lysianassida</taxon>
        <taxon>Lysianassidira</taxon>
        <taxon>Lysianassoidea</taxon>
        <taxon>Lysianassidae</taxon>
        <taxon>Hirondellea</taxon>
    </lineage>
</organism>
<evidence type="ECO:0000256" key="5">
    <source>
        <dbReference type="ARBA" id="ARBA00022847"/>
    </source>
</evidence>
<feature type="binding site" evidence="8">
    <location>
        <position position="569"/>
    </location>
    <ligand>
        <name>Na(+)</name>
        <dbReference type="ChEBI" id="CHEBI:29101"/>
        <label>1</label>
    </ligand>
</feature>
<feature type="compositionally biased region" description="Low complexity" evidence="10">
    <location>
        <begin position="88"/>
        <end position="100"/>
    </location>
</feature>
<protein>
    <submittedName>
        <fullName evidence="12">Sodium-dependent proline transporter-like</fullName>
    </submittedName>
</protein>
<dbReference type="InterPro" id="IPR037272">
    <property type="entry name" value="SNS_sf"/>
</dbReference>
<name>A0A2P2I2X0_9CRUS</name>
<evidence type="ECO:0000313" key="12">
    <source>
        <dbReference type="EMBL" id="LAB68220.1"/>
    </source>
</evidence>
<evidence type="ECO:0000256" key="1">
    <source>
        <dbReference type="ARBA" id="ARBA00004141"/>
    </source>
</evidence>
<dbReference type="GO" id="GO:0005886">
    <property type="term" value="C:plasma membrane"/>
    <property type="evidence" value="ECO:0007669"/>
    <property type="project" value="TreeGrafter"/>
</dbReference>
<evidence type="ECO:0000256" key="6">
    <source>
        <dbReference type="ARBA" id="ARBA00022989"/>
    </source>
</evidence>
<dbReference type="SUPFAM" id="SSF161070">
    <property type="entry name" value="SNF-like"/>
    <property type="match status" value="1"/>
</dbReference>
<dbReference type="PRINTS" id="PR00176">
    <property type="entry name" value="NANEUSMPORT"/>
</dbReference>
<evidence type="ECO:0000256" key="4">
    <source>
        <dbReference type="ARBA" id="ARBA00022692"/>
    </source>
</evidence>
<feature type="transmembrane region" description="Helical" evidence="11">
    <location>
        <begin position="670"/>
        <end position="690"/>
    </location>
</feature>
<feature type="transmembrane region" description="Helical" evidence="11">
    <location>
        <begin position="381"/>
        <end position="402"/>
    </location>
</feature>
<evidence type="ECO:0000256" key="2">
    <source>
        <dbReference type="ARBA" id="ARBA00006459"/>
    </source>
</evidence>
<keyword evidence="4 11" id="KW-0812">Transmembrane</keyword>
<feature type="region of interest" description="Disordered" evidence="10">
    <location>
        <begin position="122"/>
        <end position="154"/>
    </location>
</feature>
<feature type="transmembrane region" description="Helical" evidence="11">
    <location>
        <begin position="496"/>
        <end position="518"/>
    </location>
</feature>
<keyword evidence="8" id="KW-0479">Metal-binding</keyword>
<feature type="transmembrane region" description="Helical" evidence="11">
    <location>
        <begin position="230"/>
        <end position="249"/>
    </location>
</feature>
<reference evidence="12" key="1">
    <citation type="journal article" date="2018" name="Biosci. Biotechnol. Biochem.">
        <title>Polysaccharide hydrolase of the hadal zone amphipods Hirondellea gigas.</title>
        <authorList>
            <person name="Kobayashi H."/>
            <person name="Nagahama T."/>
            <person name="Arai W."/>
            <person name="Sasagawa Y."/>
            <person name="Umeda M."/>
            <person name="Hayashi T."/>
            <person name="Nikaido I."/>
            <person name="Watanabe H."/>
            <person name="Oguri K."/>
            <person name="Kitazato H."/>
            <person name="Fujioka K."/>
            <person name="Kido Y."/>
            <person name="Takami H."/>
        </authorList>
    </citation>
    <scope>NUCLEOTIDE SEQUENCE</scope>
    <source>
        <tissue evidence="12">Whole body</tissue>
    </source>
</reference>
<keyword evidence="5" id="KW-0769">Symport</keyword>
<dbReference type="GO" id="GO:0015187">
    <property type="term" value="F:glycine transmembrane transporter activity"/>
    <property type="evidence" value="ECO:0007669"/>
    <property type="project" value="TreeGrafter"/>
</dbReference>
<feature type="disulfide bond" evidence="9">
    <location>
        <begin position="316"/>
        <end position="325"/>
    </location>
</feature>
<evidence type="ECO:0000256" key="3">
    <source>
        <dbReference type="ARBA" id="ARBA00022448"/>
    </source>
</evidence>
<feature type="transmembrane region" description="Helical" evidence="11">
    <location>
        <begin position="296"/>
        <end position="313"/>
    </location>
</feature>
<feature type="transmembrane region" description="Helical" evidence="11">
    <location>
        <begin position="590"/>
        <end position="608"/>
    </location>
</feature>
<feature type="binding site" evidence="8">
    <location>
        <position position="565"/>
    </location>
    <ligand>
        <name>Na(+)</name>
        <dbReference type="ChEBI" id="CHEBI:29101"/>
        <label>1</label>
    </ligand>
</feature>
<dbReference type="NCBIfam" id="NF037979">
    <property type="entry name" value="Na_transp"/>
    <property type="match status" value="1"/>
</dbReference>
<feature type="transmembrane region" description="Helical" evidence="11">
    <location>
        <begin position="553"/>
        <end position="578"/>
    </location>
</feature>
<feature type="compositionally biased region" description="Polar residues" evidence="10">
    <location>
        <begin position="137"/>
        <end position="146"/>
    </location>
</feature>
<dbReference type="InterPro" id="IPR000175">
    <property type="entry name" value="Na/ntran_symport"/>
</dbReference>
<evidence type="ECO:0000256" key="10">
    <source>
        <dbReference type="SAM" id="MobiDB-lite"/>
    </source>
</evidence>
<keyword evidence="7 11" id="KW-0472">Membrane</keyword>
<feature type="transmembrane region" description="Helical" evidence="11">
    <location>
        <begin position="628"/>
        <end position="649"/>
    </location>
</feature>
<feature type="transmembrane region" description="Helical" evidence="11">
    <location>
        <begin position="710"/>
        <end position="729"/>
    </location>
</feature>
<keyword evidence="8" id="KW-0915">Sodium</keyword>
<feature type="binding site" evidence="8">
    <location>
        <position position="467"/>
    </location>
    <ligand>
        <name>Na(+)</name>
        <dbReference type="ChEBI" id="CHEBI:29101"/>
        <label>1</label>
    </ligand>
</feature>
<evidence type="ECO:0000256" key="9">
    <source>
        <dbReference type="PIRSR" id="PIRSR600175-2"/>
    </source>
</evidence>